<evidence type="ECO:0000256" key="1">
    <source>
        <dbReference type="SAM" id="MobiDB-lite"/>
    </source>
</evidence>
<dbReference type="Proteomes" id="UP000596661">
    <property type="component" value="Chromosome 6"/>
</dbReference>
<feature type="region of interest" description="Disordered" evidence="1">
    <location>
        <begin position="1"/>
        <end position="149"/>
    </location>
</feature>
<feature type="compositionally biased region" description="Basic and acidic residues" evidence="1">
    <location>
        <begin position="134"/>
        <end position="149"/>
    </location>
</feature>
<dbReference type="Gramene" id="evm.model.06.1100">
    <property type="protein sequence ID" value="cds.evm.model.06.1100"/>
    <property type="gene ID" value="evm.TU.06.1100"/>
</dbReference>
<keyword evidence="3" id="KW-1185">Reference proteome</keyword>
<feature type="compositionally biased region" description="Basic and acidic residues" evidence="1">
    <location>
        <begin position="108"/>
        <end position="117"/>
    </location>
</feature>
<dbReference type="AlphaFoldDB" id="A0A803PT38"/>
<dbReference type="EMBL" id="UZAU01000589">
    <property type="status" value="NOT_ANNOTATED_CDS"/>
    <property type="molecule type" value="Genomic_DNA"/>
</dbReference>
<accession>A0A803PT38</accession>
<dbReference type="EnsemblPlants" id="evm.model.06.1100">
    <property type="protein sequence ID" value="cds.evm.model.06.1100"/>
    <property type="gene ID" value="evm.TU.06.1100"/>
</dbReference>
<feature type="compositionally biased region" description="Polar residues" evidence="1">
    <location>
        <begin position="119"/>
        <end position="131"/>
    </location>
</feature>
<evidence type="ECO:0000313" key="3">
    <source>
        <dbReference type="Proteomes" id="UP000596661"/>
    </source>
</evidence>
<organism evidence="2 3">
    <name type="scientific">Cannabis sativa</name>
    <name type="common">Hemp</name>
    <name type="synonym">Marijuana</name>
    <dbReference type="NCBI Taxonomy" id="3483"/>
    <lineage>
        <taxon>Eukaryota</taxon>
        <taxon>Viridiplantae</taxon>
        <taxon>Streptophyta</taxon>
        <taxon>Embryophyta</taxon>
        <taxon>Tracheophyta</taxon>
        <taxon>Spermatophyta</taxon>
        <taxon>Magnoliopsida</taxon>
        <taxon>eudicotyledons</taxon>
        <taxon>Gunneridae</taxon>
        <taxon>Pentapetalae</taxon>
        <taxon>rosids</taxon>
        <taxon>fabids</taxon>
        <taxon>Rosales</taxon>
        <taxon>Cannabaceae</taxon>
        <taxon>Cannabis</taxon>
    </lineage>
</organism>
<reference evidence="2" key="2">
    <citation type="submission" date="2021-03" db="UniProtKB">
        <authorList>
            <consortium name="EnsemblPlants"/>
        </authorList>
    </citation>
    <scope>IDENTIFICATION</scope>
</reference>
<sequence>MDDMNPPIAHAKAGVVGETSEARIKSGNVGLDENTPEEPVPRENNTTKKTNPKGPRTSDPTSDKGKCAMGELTNRTSLTAPQNKTNTANQPLQKKKVANSPEKSCSIDLRDEVHPISEDSMSTMTSENAFTNKDPAKGEKARPRGNELKSHINDIVRGHKFHDDNTKHLEGQIVELTKFTECLAQ</sequence>
<name>A0A803PT38_CANSA</name>
<proteinExistence type="predicted"/>
<reference evidence="2" key="1">
    <citation type="submission" date="2018-11" db="EMBL/GenBank/DDBJ databases">
        <authorList>
            <person name="Grassa J C."/>
        </authorList>
    </citation>
    <scope>NUCLEOTIDE SEQUENCE [LARGE SCALE GENOMIC DNA]</scope>
</reference>
<feature type="compositionally biased region" description="Polar residues" evidence="1">
    <location>
        <begin position="73"/>
        <end position="92"/>
    </location>
</feature>
<evidence type="ECO:0000313" key="2">
    <source>
        <dbReference type="EnsemblPlants" id="cds.evm.model.06.1100"/>
    </source>
</evidence>
<protein>
    <submittedName>
        <fullName evidence="2">Uncharacterized protein</fullName>
    </submittedName>
</protein>